<evidence type="ECO:0000313" key="2">
    <source>
        <dbReference type="Proteomes" id="UP001363035"/>
    </source>
</evidence>
<organism evidence="1 2">
    <name type="scientific">Sphingobacterium tenebrionis</name>
    <dbReference type="NCBI Taxonomy" id="3111775"/>
    <lineage>
        <taxon>Bacteria</taxon>
        <taxon>Pseudomonadati</taxon>
        <taxon>Bacteroidota</taxon>
        <taxon>Sphingobacteriia</taxon>
        <taxon>Sphingobacteriales</taxon>
        <taxon>Sphingobacteriaceae</taxon>
        <taxon>Sphingobacterium</taxon>
    </lineage>
</organism>
<dbReference type="CDD" id="cd10981">
    <property type="entry name" value="ZnPC_S1P1"/>
    <property type="match status" value="1"/>
</dbReference>
<dbReference type="InterPro" id="IPR008947">
    <property type="entry name" value="PLipase_C/P1_nuclease_dom_sf"/>
</dbReference>
<dbReference type="Gene3D" id="1.10.575.10">
    <property type="entry name" value="P1 Nuclease"/>
    <property type="match status" value="1"/>
</dbReference>
<dbReference type="Proteomes" id="UP001363035">
    <property type="component" value="Unassembled WGS sequence"/>
</dbReference>
<name>A0ABU8I4X6_9SPHI</name>
<protein>
    <submittedName>
        <fullName evidence="1">Zinc dependent phospholipase C family protein</fullName>
    </submittedName>
</protein>
<proteinExistence type="predicted"/>
<dbReference type="SUPFAM" id="SSF48537">
    <property type="entry name" value="Phospholipase C/P1 nuclease"/>
    <property type="match status" value="1"/>
</dbReference>
<comment type="caution">
    <text evidence="1">The sequence shown here is derived from an EMBL/GenBank/DDBJ whole genome shotgun (WGS) entry which is preliminary data.</text>
</comment>
<dbReference type="RefSeq" id="WP_134776614.1">
    <property type="nucleotide sequence ID" value="NZ_JAYLLN010000010.1"/>
</dbReference>
<dbReference type="EMBL" id="JAYLLN010000010">
    <property type="protein sequence ID" value="MEI5984486.1"/>
    <property type="molecule type" value="Genomic_DNA"/>
</dbReference>
<sequence length="319" mass="37290">MKPLFISLFILYLFSDKPKWGFFAHRLINENAVYTLPHPLNSFFKSHIYRITSSAINADKRVYIDTAEGKRHFIDLDRWQPNDVSFDLNMDSLDNNEDSLDQSLDTLMVPWYKLKARQDRFNFLQHGMIPWQIEISYQNLVYAFQEKNTKNIIKHAADLGHYIADAHVPLHTSSNYNGQFSNQLGIHALWESRLPERFFENYNLMVGTASYIDHVPSFAWQTIKESHARLDSVLLLEKTTADRLPDLHHKSFQARGNSILHTYSNAYLDLYHELLEGMVERRMQKSIHAVGSLWWSAWIDAGQPDLPIQTKKDKTESFN</sequence>
<gene>
    <name evidence="1" type="ORF">VJ786_06175</name>
</gene>
<evidence type="ECO:0000313" key="1">
    <source>
        <dbReference type="EMBL" id="MEI5984486.1"/>
    </source>
</evidence>
<keyword evidence="2" id="KW-1185">Reference proteome</keyword>
<reference evidence="1 2" key="1">
    <citation type="submission" date="2024-01" db="EMBL/GenBank/DDBJ databases">
        <title>Sphingobacterium tenebrionis sp. nov., a novel endophyte isolated from tenebrio molitor intestines.</title>
        <authorList>
            <person name="Zhang C."/>
        </authorList>
    </citation>
    <scope>NUCLEOTIDE SEQUENCE [LARGE SCALE GENOMIC DNA]</scope>
    <source>
        <strain evidence="1 2">PU5-4</strain>
    </source>
</reference>
<accession>A0ABU8I4X6</accession>